<sequence length="285" mass="32059">MTLVCDTDFLYSSAALQGFTMAKKELRTLTVVSSNTLTPHMQRIVLTGEELATFPHDSESGYIKFLFSQQGNIVSSKEQLEMLAPDKPLMRTYTVRKFEPATKKLTVDFVLHKDSEGPASKWAQIAAEGDEVVIVGPGPIKLVDNRADWFLFAGDMTALPAISCNLEQLPPEAKGYAVIEISSELDIQPISVPAGVEIKWVISDSHSDQEKFLDTVFALQWLDGQPYVWCACEFGAMKQLRKHFKFTRNIDKRSIYISSYWKRGNSEDQHKIAKQKDATQEESVN</sequence>
<keyword evidence="4" id="KW-1185">Reference proteome</keyword>
<proteinExistence type="inferred from homology"/>
<protein>
    <submittedName>
        <fullName evidence="3">Siderophore-interacting protein</fullName>
    </submittedName>
</protein>
<comment type="caution">
    <text evidence="3">The sequence shown here is derived from an EMBL/GenBank/DDBJ whole genome shotgun (WGS) entry which is preliminary data.</text>
</comment>
<evidence type="ECO:0000256" key="1">
    <source>
        <dbReference type="ARBA" id="ARBA00035644"/>
    </source>
</evidence>
<dbReference type="CDD" id="cd06193">
    <property type="entry name" value="siderophore_interacting"/>
    <property type="match status" value="1"/>
</dbReference>
<evidence type="ECO:0000313" key="3">
    <source>
        <dbReference type="EMBL" id="GFZ80244.1"/>
    </source>
</evidence>
<dbReference type="EMBL" id="BMIY01000010">
    <property type="protein sequence ID" value="GFZ80244.1"/>
    <property type="molecule type" value="Genomic_DNA"/>
</dbReference>
<accession>A0A916VJU1</accession>
<dbReference type="InterPro" id="IPR017927">
    <property type="entry name" value="FAD-bd_FR_type"/>
</dbReference>
<dbReference type="GO" id="GO:0016491">
    <property type="term" value="F:oxidoreductase activity"/>
    <property type="evidence" value="ECO:0007669"/>
    <property type="project" value="InterPro"/>
</dbReference>
<dbReference type="Pfam" id="PF04954">
    <property type="entry name" value="SIP"/>
    <property type="match status" value="1"/>
</dbReference>
<dbReference type="InterPro" id="IPR017938">
    <property type="entry name" value="Riboflavin_synthase-like_b-brl"/>
</dbReference>
<reference evidence="3" key="1">
    <citation type="journal article" date="2014" name="Int. J. Syst. Evol. Microbiol.">
        <title>Complete genome sequence of Corynebacterium casei LMG S-19264T (=DSM 44701T), isolated from a smear-ripened cheese.</title>
        <authorList>
            <consortium name="US DOE Joint Genome Institute (JGI-PGF)"/>
            <person name="Walter F."/>
            <person name="Albersmeier A."/>
            <person name="Kalinowski J."/>
            <person name="Ruckert C."/>
        </authorList>
    </citation>
    <scope>NUCLEOTIDE SEQUENCE</scope>
    <source>
        <strain evidence="3">CGMCC 1.15425</strain>
    </source>
</reference>
<dbReference type="PANTHER" id="PTHR30157:SF0">
    <property type="entry name" value="NADPH-DEPENDENT FERRIC-CHELATE REDUCTASE"/>
    <property type="match status" value="1"/>
</dbReference>
<gene>
    <name evidence="3" type="ORF">GCM10011403_24330</name>
</gene>
<organism evidence="3 4">
    <name type="scientific">Pseudohongiella nitratireducens</name>
    <dbReference type="NCBI Taxonomy" id="1768907"/>
    <lineage>
        <taxon>Bacteria</taxon>
        <taxon>Pseudomonadati</taxon>
        <taxon>Pseudomonadota</taxon>
        <taxon>Gammaproteobacteria</taxon>
        <taxon>Pseudomonadales</taxon>
        <taxon>Pseudohongiellaceae</taxon>
        <taxon>Pseudohongiella</taxon>
    </lineage>
</organism>
<comment type="similarity">
    <text evidence="1">Belongs to the SIP oxidoreductase family.</text>
</comment>
<dbReference type="InterPro" id="IPR039261">
    <property type="entry name" value="FNR_nucleotide-bd"/>
</dbReference>
<dbReference type="AlphaFoldDB" id="A0A916VJU1"/>
<reference evidence="3" key="2">
    <citation type="submission" date="2020-09" db="EMBL/GenBank/DDBJ databases">
        <authorList>
            <person name="Sun Q."/>
            <person name="Zhou Y."/>
        </authorList>
    </citation>
    <scope>NUCLEOTIDE SEQUENCE</scope>
    <source>
        <strain evidence="3">CGMCC 1.15425</strain>
    </source>
</reference>
<dbReference type="SUPFAM" id="SSF63380">
    <property type="entry name" value="Riboflavin synthase domain-like"/>
    <property type="match status" value="1"/>
</dbReference>
<dbReference type="PROSITE" id="PS51384">
    <property type="entry name" value="FAD_FR"/>
    <property type="match status" value="1"/>
</dbReference>
<name>A0A916VJU1_9GAMM</name>
<dbReference type="Gene3D" id="2.40.30.10">
    <property type="entry name" value="Translation factors"/>
    <property type="match status" value="1"/>
</dbReference>
<feature type="domain" description="FAD-binding FR-type" evidence="2">
    <location>
        <begin position="24"/>
        <end position="144"/>
    </location>
</feature>
<dbReference type="InterPro" id="IPR007037">
    <property type="entry name" value="SIP_rossman_dom"/>
</dbReference>
<dbReference type="Pfam" id="PF08021">
    <property type="entry name" value="FAD_binding_9"/>
    <property type="match status" value="1"/>
</dbReference>
<evidence type="ECO:0000313" key="4">
    <source>
        <dbReference type="Proteomes" id="UP000627715"/>
    </source>
</evidence>
<dbReference type="InterPro" id="IPR039374">
    <property type="entry name" value="SIP_fam"/>
</dbReference>
<dbReference type="Gene3D" id="3.40.50.80">
    <property type="entry name" value="Nucleotide-binding domain of ferredoxin-NADP reductase (FNR) module"/>
    <property type="match status" value="1"/>
</dbReference>
<dbReference type="Proteomes" id="UP000627715">
    <property type="component" value="Unassembled WGS sequence"/>
</dbReference>
<dbReference type="InterPro" id="IPR013113">
    <property type="entry name" value="SIP_FAD-bd"/>
</dbReference>
<evidence type="ECO:0000259" key="2">
    <source>
        <dbReference type="PROSITE" id="PS51384"/>
    </source>
</evidence>
<dbReference type="PANTHER" id="PTHR30157">
    <property type="entry name" value="FERRIC REDUCTASE, NADPH-DEPENDENT"/>
    <property type="match status" value="1"/>
</dbReference>